<keyword evidence="2" id="KW-1185">Reference proteome</keyword>
<evidence type="ECO:0000313" key="1">
    <source>
        <dbReference type="EMBL" id="RAK99305.1"/>
    </source>
</evidence>
<accession>A0A395GUY6</accession>
<dbReference type="GeneID" id="37218413"/>
<evidence type="ECO:0000313" key="2">
    <source>
        <dbReference type="Proteomes" id="UP000249402"/>
    </source>
</evidence>
<protein>
    <recommendedName>
        <fullName evidence="3">F-box domain-containing protein</fullName>
    </recommendedName>
</protein>
<organism evidence="1 2">
    <name type="scientific">Aspergillus ibericus CBS 121593</name>
    <dbReference type="NCBI Taxonomy" id="1448316"/>
    <lineage>
        <taxon>Eukaryota</taxon>
        <taxon>Fungi</taxon>
        <taxon>Dikarya</taxon>
        <taxon>Ascomycota</taxon>
        <taxon>Pezizomycotina</taxon>
        <taxon>Eurotiomycetes</taxon>
        <taxon>Eurotiomycetidae</taxon>
        <taxon>Eurotiales</taxon>
        <taxon>Aspergillaceae</taxon>
        <taxon>Aspergillus</taxon>
        <taxon>Aspergillus subgen. Circumdati</taxon>
    </lineage>
</organism>
<gene>
    <name evidence="1" type="ORF">BO80DRAFT_127739</name>
</gene>
<name>A0A395GUY6_9EURO</name>
<dbReference type="OrthoDB" id="3945550at2759"/>
<dbReference type="EMBL" id="KZ824447">
    <property type="protein sequence ID" value="RAK99305.1"/>
    <property type="molecule type" value="Genomic_DNA"/>
</dbReference>
<sequence length="668" mass="76412">MLAIDSLPLVILRNIPQFVLENSWQDLSALSQTSQAWYDLTVADLYKNLRVKFRDLASLQRDVSELRPDGLGRQYLRYAQNLDIVCLEKPWIETKKARRLWQKKDWANEFVIFKPPASQDTFLQCTFLECPDPYLGFLTSTNAYYQDNDWEPIIALISQLQNLRLLNYVVTNMFPTSLYQALERLHPTCQLNIWTSQSPSLNVPGLGRAHACVENGFEQPFDLSILPAPTLHTFHAVYTLTRSAPGSDQWVHHNEPFSFIFMAPNLKHLIIQDRSEDKDNSVFKVKEEWKRFISESRPSPAAVSLDSLTFNRDACNPVEQILVSLSTMIDLSTLRSLAIGVHSDPSLLIQAAPNLVGLERLYIDMIPTQTGSQFHWRSMSEDATWLIEDMISAVQAFRPLRFLSLRGLRTFSSLDRILSHHPTLEGLSLETSAGQRDHPPTGNEYKYPISSGDHIRSVATSCPQLAELRLPLQRTQGNAHECNIYRALGQLSRLHTVILDIDCDLRPRTTGELPRLGYLAETLPSPTCIRETLINAAIDETLVRSIFNLIFSHQETRRLKHLHVDLVGSDMFKRELEHVIRQIGGSFLATRSGVNEVEVKEIGSVAWQLWREDDIDQEGSIHIPKVIKDILEEFWPLNSDRNRSKKWREMPLLVKSFPLEDGAERTEE</sequence>
<dbReference type="RefSeq" id="XP_025573633.1">
    <property type="nucleotide sequence ID" value="XM_025713548.1"/>
</dbReference>
<dbReference type="VEuPathDB" id="FungiDB:BO80DRAFT_127739"/>
<reference evidence="1 2" key="1">
    <citation type="submission" date="2018-02" db="EMBL/GenBank/DDBJ databases">
        <title>The genomes of Aspergillus section Nigri reveals drivers in fungal speciation.</title>
        <authorList>
            <consortium name="DOE Joint Genome Institute"/>
            <person name="Vesth T.C."/>
            <person name="Nybo J."/>
            <person name="Theobald S."/>
            <person name="Brandl J."/>
            <person name="Frisvad J.C."/>
            <person name="Nielsen K.F."/>
            <person name="Lyhne E.K."/>
            <person name="Kogle M.E."/>
            <person name="Kuo A."/>
            <person name="Riley R."/>
            <person name="Clum A."/>
            <person name="Nolan M."/>
            <person name="Lipzen A."/>
            <person name="Salamov A."/>
            <person name="Henrissat B."/>
            <person name="Wiebenga A."/>
            <person name="De vries R.P."/>
            <person name="Grigoriev I.V."/>
            <person name="Mortensen U.H."/>
            <person name="Andersen M.R."/>
            <person name="Baker S.E."/>
        </authorList>
    </citation>
    <scope>NUCLEOTIDE SEQUENCE [LARGE SCALE GENOMIC DNA]</scope>
    <source>
        <strain evidence="1 2">CBS 121593</strain>
    </source>
</reference>
<dbReference type="STRING" id="1448316.A0A395GUY6"/>
<dbReference type="InterPro" id="IPR032675">
    <property type="entry name" value="LRR_dom_sf"/>
</dbReference>
<dbReference type="SUPFAM" id="SSF52047">
    <property type="entry name" value="RNI-like"/>
    <property type="match status" value="1"/>
</dbReference>
<dbReference type="AlphaFoldDB" id="A0A395GUY6"/>
<dbReference type="Gene3D" id="3.80.10.10">
    <property type="entry name" value="Ribonuclease Inhibitor"/>
    <property type="match status" value="1"/>
</dbReference>
<dbReference type="Proteomes" id="UP000249402">
    <property type="component" value="Unassembled WGS sequence"/>
</dbReference>
<proteinExistence type="predicted"/>
<evidence type="ECO:0008006" key="3">
    <source>
        <dbReference type="Google" id="ProtNLM"/>
    </source>
</evidence>